<gene>
    <name evidence="1" type="ORF">ACFPN9_10145</name>
</gene>
<dbReference type="RefSeq" id="WP_068308058.1">
    <property type="nucleotide sequence ID" value="NZ_JBHSLU010000019.1"/>
</dbReference>
<name>A0ABW0P0K8_9HYPH</name>
<dbReference type="EMBL" id="JBHSLU010000019">
    <property type="protein sequence ID" value="MFC5505618.1"/>
    <property type="molecule type" value="Genomic_DNA"/>
</dbReference>
<comment type="caution">
    <text evidence="1">The sequence shown here is derived from an EMBL/GenBank/DDBJ whole genome shotgun (WGS) entry which is preliminary data.</text>
</comment>
<keyword evidence="2" id="KW-1185">Reference proteome</keyword>
<evidence type="ECO:0000313" key="2">
    <source>
        <dbReference type="Proteomes" id="UP001596060"/>
    </source>
</evidence>
<dbReference type="Proteomes" id="UP001596060">
    <property type="component" value="Unassembled WGS sequence"/>
</dbReference>
<proteinExistence type="predicted"/>
<reference evidence="2" key="1">
    <citation type="journal article" date="2019" name="Int. J. Syst. Evol. Microbiol.">
        <title>The Global Catalogue of Microorganisms (GCM) 10K type strain sequencing project: providing services to taxonomists for standard genome sequencing and annotation.</title>
        <authorList>
            <consortium name="The Broad Institute Genomics Platform"/>
            <consortium name="The Broad Institute Genome Sequencing Center for Infectious Disease"/>
            <person name="Wu L."/>
            <person name="Ma J."/>
        </authorList>
    </citation>
    <scope>NUCLEOTIDE SEQUENCE [LARGE SCALE GENOMIC DNA]</scope>
    <source>
        <strain evidence="2">CCUG 43117</strain>
    </source>
</reference>
<sequence>MTDETGTDDLEGFEITGRDDATGTVTIAVHRYVLKHNSEALAERLVQLIADNPKIEALNVSVRPSALTSKSQT</sequence>
<organism evidence="1 2">
    <name type="scientific">Bosea massiliensis</name>
    <dbReference type="NCBI Taxonomy" id="151419"/>
    <lineage>
        <taxon>Bacteria</taxon>
        <taxon>Pseudomonadati</taxon>
        <taxon>Pseudomonadota</taxon>
        <taxon>Alphaproteobacteria</taxon>
        <taxon>Hyphomicrobiales</taxon>
        <taxon>Boseaceae</taxon>
        <taxon>Bosea</taxon>
    </lineage>
</organism>
<protein>
    <submittedName>
        <fullName evidence="1">Uncharacterized protein</fullName>
    </submittedName>
</protein>
<accession>A0ABW0P0K8</accession>
<evidence type="ECO:0000313" key="1">
    <source>
        <dbReference type="EMBL" id="MFC5505618.1"/>
    </source>
</evidence>